<dbReference type="GeneID" id="59329133"/>
<sequence>MSRGGLFNSSDSSSWSNIGNYSMGLEMNLGYSDNATYGHDTVALGVSEATGSPNLDSQVVATFESTGVVRSLTLGSYDSSRLVLSNVSFSLAPNVSRDLVVGLQSITAKYANGSAVSLQSEPIWTFIDSTIPYIYLPLDACKLSEKTFGLIWNTTHQKYFVDDILHENLVEESSNITFTLGTSEIGGSTVDICLPYSSFDLVMDDPLVPSSLSGIRYFPLMRAANQSQYTLGRTFLQEAYVITNYEQSNFSVFQSKFEDGAKPDIVAIPLASTAVVPLK</sequence>
<evidence type="ECO:0000313" key="1">
    <source>
        <dbReference type="EMBL" id="KAF6222668.1"/>
    </source>
</evidence>
<organism evidence="1 2">
    <name type="scientific">Letharia lupina</name>
    <dbReference type="NCBI Taxonomy" id="560253"/>
    <lineage>
        <taxon>Eukaryota</taxon>
        <taxon>Fungi</taxon>
        <taxon>Dikarya</taxon>
        <taxon>Ascomycota</taxon>
        <taxon>Pezizomycotina</taxon>
        <taxon>Lecanoromycetes</taxon>
        <taxon>OSLEUM clade</taxon>
        <taxon>Lecanoromycetidae</taxon>
        <taxon>Lecanorales</taxon>
        <taxon>Lecanorineae</taxon>
        <taxon>Parmeliaceae</taxon>
        <taxon>Letharia</taxon>
    </lineage>
</organism>
<dbReference type="EMBL" id="JACCJB010000011">
    <property type="protein sequence ID" value="KAF6222668.1"/>
    <property type="molecule type" value="Genomic_DNA"/>
</dbReference>
<accession>A0A8H6CFY0</accession>
<evidence type="ECO:0000313" key="2">
    <source>
        <dbReference type="Proteomes" id="UP000593566"/>
    </source>
</evidence>
<dbReference type="Proteomes" id="UP000593566">
    <property type="component" value="Unassembled WGS sequence"/>
</dbReference>
<reference evidence="1 2" key="1">
    <citation type="journal article" date="2020" name="Genomics">
        <title>Complete, high-quality genomes from long-read metagenomic sequencing of two wolf lichen thalli reveals enigmatic genome architecture.</title>
        <authorList>
            <person name="McKenzie S.K."/>
            <person name="Walston R.F."/>
            <person name="Allen J.L."/>
        </authorList>
    </citation>
    <scope>NUCLEOTIDE SEQUENCE [LARGE SCALE GENOMIC DNA]</scope>
    <source>
        <strain evidence="1">WasteWater1</strain>
    </source>
</reference>
<dbReference type="AlphaFoldDB" id="A0A8H6CFY0"/>
<dbReference type="Gene3D" id="2.40.70.10">
    <property type="entry name" value="Acid Proteases"/>
    <property type="match status" value="1"/>
</dbReference>
<keyword evidence="2" id="KW-1185">Reference proteome</keyword>
<comment type="caution">
    <text evidence="1">The sequence shown here is derived from an EMBL/GenBank/DDBJ whole genome shotgun (WGS) entry which is preliminary data.</text>
</comment>
<dbReference type="RefSeq" id="XP_037152014.1">
    <property type="nucleotide sequence ID" value="XM_037291652.1"/>
</dbReference>
<dbReference type="InterPro" id="IPR021109">
    <property type="entry name" value="Peptidase_aspartic_dom_sf"/>
</dbReference>
<evidence type="ECO:0008006" key="3">
    <source>
        <dbReference type="Google" id="ProtNLM"/>
    </source>
</evidence>
<gene>
    <name evidence="1" type="ORF">HO133_000715</name>
</gene>
<protein>
    <recommendedName>
        <fullName evidence="3">Acid protease</fullName>
    </recommendedName>
</protein>
<proteinExistence type="predicted"/>
<name>A0A8H6CFY0_9LECA</name>
<dbReference type="SUPFAM" id="SSF50630">
    <property type="entry name" value="Acid proteases"/>
    <property type="match status" value="1"/>
</dbReference>